<sequence length="178" mass="20263">MEAINYFSLFGIAESLHPDAAQVKKQFYALSKQWHPDRFAAAGVAERNEALRMAALLNDAYKTLSDPDKTLAYLLRDAGVLAEEEAYKLPTEFLMEMMELNEAVSDYEAQPEDAALKAAAEQSVQAQLDALQQEASQLAQRWEQEGKTPELLNALKDFHFRKKYLLRIRERMPLPADR</sequence>
<feature type="domain" description="J" evidence="4">
    <location>
        <begin position="5"/>
        <end position="69"/>
    </location>
</feature>
<organism evidence="5 6">
    <name type="scientific">Rurimicrobium arvi</name>
    <dbReference type="NCBI Taxonomy" id="2049916"/>
    <lineage>
        <taxon>Bacteria</taxon>
        <taxon>Pseudomonadati</taxon>
        <taxon>Bacteroidota</taxon>
        <taxon>Chitinophagia</taxon>
        <taxon>Chitinophagales</taxon>
        <taxon>Chitinophagaceae</taxon>
        <taxon>Rurimicrobium</taxon>
    </lineage>
</organism>
<dbReference type="InterPro" id="IPR036386">
    <property type="entry name" value="HscB_C_sf"/>
</dbReference>
<dbReference type="Gene3D" id="1.20.1280.20">
    <property type="entry name" value="HscB, C-terminal domain"/>
    <property type="match status" value="1"/>
</dbReference>
<dbReference type="SMART" id="SM00271">
    <property type="entry name" value="DnaJ"/>
    <property type="match status" value="1"/>
</dbReference>
<dbReference type="PROSITE" id="PS50076">
    <property type="entry name" value="DNAJ_2"/>
    <property type="match status" value="1"/>
</dbReference>
<dbReference type="PANTHER" id="PTHR14021">
    <property type="entry name" value="IRON-SULFUR CLUSTER CO-CHAPERONE PROTEIN HSCB"/>
    <property type="match status" value="1"/>
</dbReference>
<dbReference type="RefSeq" id="WP_344826753.1">
    <property type="nucleotide sequence ID" value="NZ_BAABEZ010000022.1"/>
</dbReference>
<dbReference type="EMBL" id="BAABEZ010000022">
    <property type="protein sequence ID" value="GAA4456450.1"/>
    <property type="molecule type" value="Genomic_DNA"/>
</dbReference>
<evidence type="ECO:0000256" key="3">
    <source>
        <dbReference type="ARBA" id="ARBA00025596"/>
    </source>
</evidence>
<dbReference type="SUPFAM" id="SSF47144">
    <property type="entry name" value="HSC20 (HSCB), C-terminal oligomerisation domain"/>
    <property type="match status" value="1"/>
</dbReference>
<dbReference type="SUPFAM" id="SSF46565">
    <property type="entry name" value="Chaperone J-domain"/>
    <property type="match status" value="1"/>
</dbReference>
<comment type="caution">
    <text evidence="5">The sequence shown here is derived from an EMBL/GenBank/DDBJ whole genome shotgun (WGS) entry which is preliminary data.</text>
</comment>
<comment type="function">
    <text evidence="3">Co-chaperone involved in the maturation of iron-sulfur cluster-containing proteins. Seems to help targeting proteins to be folded toward HscA.</text>
</comment>
<dbReference type="InterPro" id="IPR001623">
    <property type="entry name" value="DnaJ_domain"/>
</dbReference>
<evidence type="ECO:0000313" key="5">
    <source>
        <dbReference type="EMBL" id="GAA4456450.1"/>
    </source>
</evidence>
<keyword evidence="6" id="KW-1185">Reference proteome</keyword>
<dbReference type="Gene3D" id="1.10.287.110">
    <property type="entry name" value="DnaJ domain"/>
    <property type="match status" value="1"/>
</dbReference>
<dbReference type="Proteomes" id="UP001501410">
    <property type="component" value="Unassembled WGS sequence"/>
</dbReference>
<evidence type="ECO:0000259" key="4">
    <source>
        <dbReference type="PROSITE" id="PS50076"/>
    </source>
</evidence>
<dbReference type="InterPro" id="IPR009073">
    <property type="entry name" value="HscB_oligo_C"/>
</dbReference>
<comment type="similarity">
    <text evidence="1">Belongs to the HscB family.</text>
</comment>
<protein>
    <submittedName>
        <fullName evidence="5">Co-chaperone HscB</fullName>
    </submittedName>
</protein>
<proteinExistence type="inferred from homology"/>
<dbReference type="InterPro" id="IPR004640">
    <property type="entry name" value="HscB"/>
</dbReference>
<dbReference type="Pfam" id="PF00226">
    <property type="entry name" value="DnaJ"/>
    <property type="match status" value="1"/>
</dbReference>
<dbReference type="CDD" id="cd06257">
    <property type="entry name" value="DnaJ"/>
    <property type="match status" value="1"/>
</dbReference>
<dbReference type="Pfam" id="PF07743">
    <property type="entry name" value="HSCB_C"/>
    <property type="match status" value="1"/>
</dbReference>
<reference evidence="6" key="1">
    <citation type="journal article" date="2019" name="Int. J. Syst. Evol. Microbiol.">
        <title>The Global Catalogue of Microorganisms (GCM) 10K type strain sequencing project: providing services to taxonomists for standard genome sequencing and annotation.</title>
        <authorList>
            <consortium name="The Broad Institute Genomics Platform"/>
            <consortium name="The Broad Institute Genome Sequencing Center for Infectious Disease"/>
            <person name="Wu L."/>
            <person name="Ma J."/>
        </authorList>
    </citation>
    <scope>NUCLEOTIDE SEQUENCE [LARGE SCALE GENOMIC DNA]</scope>
    <source>
        <strain evidence="6">JCM 31921</strain>
    </source>
</reference>
<keyword evidence="2" id="KW-0143">Chaperone</keyword>
<gene>
    <name evidence="5" type="primary">hscB</name>
    <name evidence="5" type="ORF">GCM10023092_21700</name>
</gene>
<evidence type="ECO:0000313" key="6">
    <source>
        <dbReference type="Proteomes" id="UP001501410"/>
    </source>
</evidence>
<accession>A0ABP8MUN2</accession>
<dbReference type="PANTHER" id="PTHR14021:SF15">
    <property type="entry name" value="IRON-SULFUR CLUSTER CO-CHAPERONE PROTEIN HSCB"/>
    <property type="match status" value="1"/>
</dbReference>
<evidence type="ECO:0000256" key="1">
    <source>
        <dbReference type="ARBA" id="ARBA00010476"/>
    </source>
</evidence>
<dbReference type="InterPro" id="IPR036869">
    <property type="entry name" value="J_dom_sf"/>
</dbReference>
<name>A0ABP8MUN2_9BACT</name>
<evidence type="ECO:0000256" key="2">
    <source>
        <dbReference type="ARBA" id="ARBA00023186"/>
    </source>
</evidence>